<dbReference type="AlphaFoldDB" id="A0A0C2ME54"/>
<gene>
    <name evidence="1" type="ORF">RF11_01031</name>
</gene>
<proteinExistence type="predicted"/>
<reference evidence="1 2" key="1">
    <citation type="journal article" date="2014" name="Genome Biol. Evol.">
        <title>The genome of the myxosporean Thelohanellus kitauei shows adaptations to nutrient acquisition within its fish host.</title>
        <authorList>
            <person name="Yang Y."/>
            <person name="Xiong J."/>
            <person name="Zhou Z."/>
            <person name="Huo F."/>
            <person name="Miao W."/>
            <person name="Ran C."/>
            <person name="Liu Y."/>
            <person name="Zhang J."/>
            <person name="Feng J."/>
            <person name="Wang M."/>
            <person name="Wang M."/>
            <person name="Wang L."/>
            <person name="Yao B."/>
        </authorList>
    </citation>
    <scope>NUCLEOTIDE SEQUENCE [LARGE SCALE GENOMIC DNA]</scope>
    <source>
        <strain evidence="1">Wuqing</strain>
    </source>
</reference>
<comment type="caution">
    <text evidence="1">The sequence shown here is derived from an EMBL/GenBank/DDBJ whole genome shotgun (WGS) entry which is preliminary data.</text>
</comment>
<name>A0A0C2ME54_THEKT</name>
<dbReference type="PANTHER" id="PTHR45913:SF5">
    <property type="entry name" value="GENERAL TRANSCRIPTION FACTOR II-I REPEAT DOMAIN-CONTAINING PROTEIN 2A-LIKE PROTEIN"/>
    <property type="match status" value="1"/>
</dbReference>
<evidence type="ECO:0000313" key="1">
    <source>
        <dbReference type="EMBL" id="KII62629.1"/>
    </source>
</evidence>
<dbReference type="Proteomes" id="UP000031668">
    <property type="component" value="Unassembled WGS sequence"/>
</dbReference>
<organism evidence="1 2">
    <name type="scientific">Thelohanellus kitauei</name>
    <name type="common">Myxosporean</name>
    <dbReference type="NCBI Taxonomy" id="669202"/>
    <lineage>
        <taxon>Eukaryota</taxon>
        <taxon>Metazoa</taxon>
        <taxon>Cnidaria</taxon>
        <taxon>Myxozoa</taxon>
        <taxon>Myxosporea</taxon>
        <taxon>Bivalvulida</taxon>
        <taxon>Platysporina</taxon>
        <taxon>Myxobolidae</taxon>
        <taxon>Thelohanellus</taxon>
    </lineage>
</organism>
<dbReference type="EMBL" id="JWZT01004917">
    <property type="protein sequence ID" value="KII62629.1"/>
    <property type="molecule type" value="Genomic_DNA"/>
</dbReference>
<keyword evidence="2" id="KW-1185">Reference proteome</keyword>
<dbReference type="PANTHER" id="PTHR45913">
    <property type="entry name" value="EPM2A-INTERACTING PROTEIN 1"/>
    <property type="match status" value="1"/>
</dbReference>
<evidence type="ECO:0000313" key="2">
    <source>
        <dbReference type="Proteomes" id="UP000031668"/>
    </source>
</evidence>
<dbReference type="OrthoDB" id="6769643at2759"/>
<protein>
    <submittedName>
        <fullName evidence="1">Uncharacterized protein</fullName>
    </submittedName>
</protein>
<sequence>MKRKDDDLICHEFKSDWTDEFMFALKSSRKPDESNDIFDTAQVAVFVRAINDNFDVVEELLGYERLHSSTKGSDLFETVTNLGENSALKWREFWQFLSEKKEEYDELLLHHEVLSRFLALKNSINMFHSEKDELQTEREFFYNDNWPNDLAFMVDIMSHLNCINERDQG</sequence>
<accession>A0A0C2ME54</accession>